<gene>
    <name evidence="9" type="ORF">IAA31_03075</name>
</gene>
<feature type="binding site" evidence="5">
    <location>
        <position position="74"/>
    </location>
    <ligand>
        <name>Mn(2+)</name>
        <dbReference type="ChEBI" id="CHEBI:29035"/>
    </ligand>
</feature>
<comment type="caution">
    <text evidence="9">The sequence shown here is derived from an EMBL/GenBank/DDBJ whole genome shotgun (WGS) entry which is preliminary data.</text>
</comment>
<comment type="similarity">
    <text evidence="1 6">Belongs to the iron/manganese superoxide dismutase family.</text>
</comment>
<reference evidence="9" key="1">
    <citation type="journal article" date="2021" name="PeerJ">
        <title>Extensive microbial diversity within the chicken gut microbiome revealed by metagenomics and culture.</title>
        <authorList>
            <person name="Gilroy R."/>
            <person name="Ravi A."/>
            <person name="Getino M."/>
            <person name="Pursley I."/>
            <person name="Horton D.L."/>
            <person name="Alikhan N.F."/>
            <person name="Baker D."/>
            <person name="Gharbi K."/>
            <person name="Hall N."/>
            <person name="Watson M."/>
            <person name="Adriaenssens E.M."/>
            <person name="Foster-Nyarko E."/>
            <person name="Jarju S."/>
            <person name="Secka A."/>
            <person name="Antonio M."/>
            <person name="Oren A."/>
            <person name="Chaudhuri R.R."/>
            <person name="La Ragione R."/>
            <person name="Hildebrand F."/>
            <person name="Pallen M.J."/>
        </authorList>
    </citation>
    <scope>NUCLEOTIDE SEQUENCE</scope>
    <source>
        <strain evidence="9">687</strain>
    </source>
</reference>
<dbReference type="Pfam" id="PF00081">
    <property type="entry name" value="Sod_Fe_N"/>
    <property type="match status" value="1"/>
</dbReference>
<evidence type="ECO:0000256" key="1">
    <source>
        <dbReference type="ARBA" id="ARBA00008714"/>
    </source>
</evidence>
<dbReference type="EC" id="1.15.1.1" evidence="6"/>
<feature type="binding site" evidence="5">
    <location>
        <position position="156"/>
    </location>
    <ligand>
        <name>Mn(2+)</name>
        <dbReference type="ChEBI" id="CHEBI:29035"/>
    </ligand>
</feature>
<keyword evidence="2 5" id="KW-0479">Metal-binding</keyword>
<dbReference type="Proteomes" id="UP000824150">
    <property type="component" value="Unassembled WGS sequence"/>
</dbReference>
<dbReference type="PANTHER" id="PTHR42769">
    <property type="entry name" value="SUPEROXIDE DISMUTASE"/>
    <property type="match status" value="1"/>
</dbReference>
<accession>A0A9E2KNG1</accession>
<dbReference type="SUPFAM" id="SSF54719">
    <property type="entry name" value="Fe,Mn superoxide dismutase (SOD), C-terminal domain"/>
    <property type="match status" value="1"/>
</dbReference>
<evidence type="ECO:0000256" key="5">
    <source>
        <dbReference type="PIRSR" id="PIRSR000349-1"/>
    </source>
</evidence>
<evidence type="ECO:0000313" key="9">
    <source>
        <dbReference type="EMBL" id="MBU3826454.1"/>
    </source>
</evidence>
<dbReference type="InterPro" id="IPR036324">
    <property type="entry name" value="Mn/Fe_SOD_N_sf"/>
</dbReference>
<evidence type="ECO:0000259" key="8">
    <source>
        <dbReference type="Pfam" id="PF02777"/>
    </source>
</evidence>
<evidence type="ECO:0000256" key="4">
    <source>
        <dbReference type="ARBA" id="ARBA00049204"/>
    </source>
</evidence>
<sequence>MPYTLPALPYDPADFTDFVSPNTFAFHHGKHLQAYIDGANKLVQGSNYEGKSLIDVVMTSSGPLFNQAAQAWNHEFYFNCLTPTPQAIPEKLASLLSANFDSVEGFKEKFAASAVGNFGSGWTWLMQTGPNKLKIFNTSNAGNPMVDGFNPLLTIDVWEHAYYLDYQNRRADYVKAFLDHVNWQFVASQLK</sequence>
<dbReference type="InterPro" id="IPR019831">
    <property type="entry name" value="Mn/Fe_SOD_N"/>
</dbReference>
<name>A0A9E2KNG1_9GAMM</name>
<protein>
    <recommendedName>
        <fullName evidence="6">Superoxide dismutase</fullName>
        <ecNumber evidence="6">1.15.1.1</ecNumber>
    </recommendedName>
</protein>
<dbReference type="InterPro" id="IPR019832">
    <property type="entry name" value="Mn/Fe_SOD_C"/>
</dbReference>
<dbReference type="AlphaFoldDB" id="A0A9E2KNG1"/>
<evidence type="ECO:0000256" key="3">
    <source>
        <dbReference type="ARBA" id="ARBA00023002"/>
    </source>
</evidence>
<dbReference type="EMBL" id="JAHLFG010000034">
    <property type="protein sequence ID" value="MBU3826454.1"/>
    <property type="molecule type" value="Genomic_DNA"/>
</dbReference>
<dbReference type="InterPro" id="IPR036314">
    <property type="entry name" value="SOD_C_sf"/>
</dbReference>
<feature type="domain" description="Manganese/iron superoxide dismutase N-terminal" evidence="7">
    <location>
        <begin position="3"/>
        <end position="81"/>
    </location>
</feature>
<feature type="binding site" evidence="5">
    <location>
        <position position="160"/>
    </location>
    <ligand>
        <name>Mn(2+)</name>
        <dbReference type="ChEBI" id="CHEBI:29035"/>
    </ligand>
</feature>
<keyword evidence="3 6" id="KW-0560">Oxidoreductase</keyword>
<feature type="domain" description="Manganese/iron superoxide dismutase C-terminal" evidence="8">
    <location>
        <begin position="90"/>
        <end position="188"/>
    </location>
</feature>
<dbReference type="GO" id="GO:0046872">
    <property type="term" value="F:metal ion binding"/>
    <property type="evidence" value="ECO:0007669"/>
    <property type="project" value="UniProtKB-KW"/>
</dbReference>
<dbReference type="Gene3D" id="1.10.287.990">
    <property type="entry name" value="Fe,Mn superoxide dismutase (SOD) domain"/>
    <property type="match status" value="1"/>
</dbReference>
<dbReference type="Gene3D" id="3.55.40.20">
    <property type="entry name" value="Iron/manganese superoxide dismutase, C-terminal domain"/>
    <property type="match status" value="1"/>
</dbReference>
<dbReference type="InterPro" id="IPR019833">
    <property type="entry name" value="Mn/Fe_SOD_BS"/>
</dbReference>
<dbReference type="SUPFAM" id="SSF46609">
    <property type="entry name" value="Fe,Mn superoxide dismutase (SOD), N-terminal domain"/>
    <property type="match status" value="1"/>
</dbReference>
<dbReference type="PANTHER" id="PTHR42769:SF3">
    <property type="entry name" value="SUPEROXIDE DISMUTASE [FE] 2, CHLOROPLASTIC"/>
    <property type="match status" value="1"/>
</dbReference>
<dbReference type="PRINTS" id="PR01703">
    <property type="entry name" value="MNSODISMTASE"/>
</dbReference>
<dbReference type="GO" id="GO:0004784">
    <property type="term" value="F:superoxide dismutase activity"/>
    <property type="evidence" value="ECO:0007669"/>
    <property type="project" value="UniProtKB-EC"/>
</dbReference>
<evidence type="ECO:0000256" key="2">
    <source>
        <dbReference type="ARBA" id="ARBA00022723"/>
    </source>
</evidence>
<comment type="catalytic activity">
    <reaction evidence="4 6">
        <text>2 superoxide + 2 H(+) = H2O2 + O2</text>
        <dbReference type="Rhea" id="RHEA:20696"/>
        <dbReference type="ChEBI" id="CHEBI:15378"/>
        <dbReference type="ChEBI" id="CHEBI:15379"/>
        <dbReference type="ChEBI" id="CHEBI:16240"/>
        <dbReference type="ChEBI" id="CHEBI:18421"/>
        <dbReference type="EC" id="1.15.1.1"/>
    </reaction>
</comment>
<evidence type="ECO:0000259" key="7">
    <source>
        <dbReference type="Pfam" id="PF00081"/>
    </source>
</evidence>
<dbReference type="Pfam" id="PF02777">
    <property type="entry name" value="Sod_Fe_C"/>
    <property type="match status" value="1"/>
</dbReference>
<dbReference type="PIRSF" id="PIRSF000349">
    <property type="entry name" value="SODismutase"/>
    <property type="match status" value="1"/>
</dbReference>
<feature type="binding site" evidence="5">
    <location>
        <position position="27"/>
    </location>
    <ligand>
        <name>Mn(2+)</name>
        <dbReference type="ChEBI" id="CHEBI:29035"/>
    </ligand>
</feature>
<evidence type="ECO:0000256" key="6">
    <source>
        <dbReference type="RuleBase" id="RU000414"/>
    </source>
</evidence>
<organism evidence="9 10">
    <name type="scientific">Candidatus Anaerobiospirillum merdipullorum</name>
    <dbReference type="NCBI Taxonomy" id="2838450"/>
    <lineage>
        <taxon>Bacteria</taxon>
        <taxon>Pseudomonadati</taxon>
        <taxon>Pseudomonadota</taxon>
        <taxon>Gammaproteobacteria</taxon>
        <taxon>Aeromonadales</taxon>
        <taxon>Succinivibrionaceae</taxon>
        <taxon>Anaerobiospirillum</taxon>
    </lineage>
</organism>
<comment type="function">
    <text evidence="6">Destroys radicals which are normally produced within the cells and which are toxic to biological systems.</text>
</comment>
<reference evidence="9" key="2">
    <citation type="submission" date="2021-04" db="EMBL/GenBank/DDBJ databases">
        <authorList>
            <person name="Gilroy R."/>
        </authorList>
    </citation>
    <scope>NUCLEOTIDE SEQUENCE</scope>
    <source>
        <strain evidence="9">687</strain>
    </source>
</reference>
<dbReference type="InterPro" id="IPR001189">
    <property type="entry name" value="Mn/Fe_SOD"/>
</dbReference>
<proteinExistence type="inferred from homology"/>
<dbReference type="PROSITE" id="PS00088">
    <property type="entry name" value="SOD_MN"/>
    <property type="match status" value="1"/>
</dbReference>
<evidence type="ECO:0000313" key="10">
    <source>
        <dbReference type="Proteomes" id="UP000824150"/>
    </source>
</evidence>